<proteinExistence type="predicted"/>
<evidence type="ECO:0000313" key="2">
    <source>
        <dbReference type="Proteomes" id="UP000280834"/>
    </source>
</evidence>
<name>A0A3P7STW0_9BILA</name>
<keyword evidence="2" id="KW-1185">Reference proteome</keyword>
<dbReference type="EMBL" id="UZAG01002152">
    <property type="protein sequence ID" value="VDO12870.1"/>
    <property type="molecule type" value="Genomic_DNA"/>
</dbReference>
<evidence type="ECO:0000313" key="1">
    <source>
        <dbReference type="EMBL" id="VDO12870.1"/>
    </source>
</evidence>
<reference evidence="1 2" key="1">
    <citation type="submission" date="2018-11" db="EMBL/GenBank/DDBJ databases">
        <authorList>
            <consortium name="Pathogen Informatics"/>
        </authorList>
    </citation>
    <scope>NUCLEOTIDE SEQUENCE [LARGE SCALE GENOMIC DNA]</scope>
</reference>
<accession>A0A3P7STW0</accession>
<sequence>MQCGSHAVFRHIIFSYFQSSFPLSYIRFKSYSLRFLNMLF</sequence>
<organism evidence="1 2">
    <name type="scientific">Brugia timori</name>
    <dbReference type="NCBI Taxonomy" id="42155"/>
    <lineage>
        <taxon>Eukaryota</taxon>
        <taxon>Metazoa</taxon>
        <taxon>Ecdysozoa</taxon>
        <taxon>Nematoda</taxon>
        <taxon>Chromadorea</taxon>
        <taxon>Rhabditida</taxon>
        <taxon>Spirurina</taxon>
        <taxon>Spiruromorpha</taxon>
        <taxon>Filarioidea</taxon>
        <taxon>Onchocercidae</taxon>
        <taxon>Brugia</taxon>
    </lineage>
</organism>
<dbReference type="Proteomes" id="UP000280834">
    <property type="component" value="Unassembled WGS sequence"/>
</dbReference>
<dbReference type="AlphaFoldDB" id="A0A3P7STW0"/>
<gene>
    <name evidence="1" type="ORF">BTMF_LOCUS2576</name>
</gene>
<protein>
    <submittedName>
        <fullName evidence="1">Uncharacterized protein</fullName>
    </submittedName>
</protein>